<reference evidence="1 2" key="1">
    <citation type="submission" date="2022-03" db="EMBL/GenBank/DDBJ databases">
        <title>Genome data of Colletotrichum spp.</title>
        <authorList>
            <person name="Utami Y.D."/>
            <person name="Hiruma K."/>
        </authorList>
    </citation>
    <scope>NUCLEOTIDE SEQUENCE [LARGE SCALE GENOMIC DNA]</scope>
    <source>
        <strain evidence="1 2">MAFF 239500</strain>
    </source>
</reference>
<organism evidence="1 2">
    <name type="scientific">Colletotrichum spaethianum</name>
    <dbReference type="NCBI Taxonomy" id="700344"/>
    <lineage>
        <taxon>Eukaryota</taxon>
        <taxon>Fungi</taxon>
        <taxon>Dikarya</taxon>
        <taxon>Ascomycota</taxon>
        <taxon>Pezizomycotina</taxon>
        <taxon>Sordariomycetes</taxon>
        <taxon>Hypocreomycetidae</taxon>
        <taxon>Glomerellales</taxon>
        <taxon>Glomerellaceae</taxon>
        <taxon>Colletotrichum</taxon>
        <taxon>Colletotrichum spaethianum species complex</taxon>
    </lineage>
</organism>
<evidence type="ECO:0000313" key="1">
    <source>
        <dbReference type="EMBL" id="GKT47752.1"/>
    </source>
</evidence>
<dbReference type="GeneID" id="73328735"/>
<sequence length="168" mass="19054">MNLVPKTFHLPGEERRAADRHNVISGARAFRIDDLTDQVGVKFAKAQVAYETPAAEKRDVSWHFKPKQKEAIREVRYVEVTKVLVQDKKRWWNEVFESKKQGLDGGLVTDLPIRHAMLLQLLSGDGRVYVPARRNNSGATSPARRIRVAAENLHSILPEASSLDYLVK</sequence>
<accession>A0AA37P8T5</accession>
<name>A0AA37P8T5_9PEZI</name>
<dbReference type="AlphaFoldDB" id="A0AA37P8T5"/>
<dbReference type="RefSeq" id="XP_049130102.1">
    <property type="nucleotide sequence ID" value="XM_049274145.1"/>
</dbReference>
<dbReference type="Proteomes" id="UP001055115">
    <property type="component" value="Unassembled WGS sequence"/>
</dbReference>
<keyword evidence="2" id="KW-1185">Reference proteome</keyword>
<gene>
    <name evidence="1" type="ORF">ColSpa_07933</name>
</gene>
<dbReference type="Gene3D" id="3.90.660.10">
    <property type="match status" value="1"/>
</dbReference>
<evidence type="ECO:0000313" key="2">
    <source>
        <dbReference type="Proteomes" id="UP001055115"/>
    </source>
</evidence>
<comment type="caution">
    <text evidence="1">The sequence shown here is derived from an EMBL/GenBank/DDBJ whole genome shotgun (WGS) entry which is preliminary data.</text>
</comment>
<protein>
    <submittedName>
        <fullName evidence="1">Uncharacterized protein</fullName>
    </submittedName>
</protein>
<dbReference type="EMBL" id="BQXU01000020">
    <property type="protein sequence ID" value="GKT47752.1"/>
    <property type="molecule type" value="Genomic_DNA"/>
</dbReference>
<proteinExistence type="predicted"/>